<name>A0A9N9N5N3_FUNMO</name>
<proteinExistence type="predicted"/>
<dbReference type="Proteomes" id="UP000789375">
    <property type="component" value="Unassembled WGS sequence"/>
</dbReference>
<keyword evidence="2" id="KW-1185">Reference proteome</keyword>
<accession>A0A9N9N5N3</accession>
<evidence type="ECO:0000313" key="2">
    <source>
        <dbReference type="Proteomes" id="UP000789375"/>
    </source>
</evidence>
<dbReference type="AlphaFoldDB" id="A0A9N9N5N3"/>
<evidence type="ECO:0000313" key="1">
    <source>
        <dbReference type="EMBL" id="CAG8704117.1"/>
    </source>
</evidence>
<protein>
    <submittedName>
        <fullName evidence="1">3182_t:CDS:1</fullName>
    </submittedName>
</protein>
<dbReference type="EMBL" id="CAJVPP010009368">
    <property type="protein sequence ID" value="CAG8704117.1"/>
    <property type="molecule type" value="Genomic_DNA"/>
</dbReference>
<comment type="caution">
    <text evidence="1">The sequence shown here is derived from an EMBL/GenBank/DDBJ whole genome shotgun (WGS) entry which is preliminary data.</text>
</comment>
<organism evidence="1 2">
    <name type="scientific">Funneliformis mosseae</name>
    <name type="common">Endomycorrhizal fungus</name>
    <name type="synonym">Glomus mosseae</name>
    <dbReference type="NCBI Taxonomy" id="27381"/>
    <lineage>
        <taxon>Eukaryota</taxon>
        <taxon>Fungi</taxon>
        <taxon>Fungi incertae sedis</taxon>
        <taxon>Mucoromycota</taxon>
        <taxon>Glomeromycotina</taxon>
        <taxon>Glomeromycetes</taxon>
        <taxon>Glomerales</taxon>
        <taxon>Glomeraceae</taxon>
        <taxon>Funneliformis</taxon>
    </lineage>
</organism>
<reference evidence="1" key="1">
    <citation type="submission" date="2021-06" db="EMBL/GenBank/DDBJ databases">
        <authorList>
            <person name="Kallberg Y."/>
            <person name="Tangrot J."/>
            <person name="Rosling A."/>
        </authorList>
    </citation>
    <scope>NUCLEOTIDE SEQUENCE</scope>
    <source>
        <strain evidence="1">87-6 pot B 2015</strain>
    </source>
</reference>
<sequence>MLKAKNIFSSFRVHDFKTSETDADFKKELEEEEFRKSQDVKYWEKKYEYLRNKKLTQHDIYDL</sequence>
<gene>
    <name evidence="1" type="ORF">FMOSSE_LOCUS13960</name>
</gene>